<evidence type="ECO:0000256" key="1">
    <source>
        <dbReference type="SAM" id="Phobius"/>
    </source>
</evidence>
<dbReference type="AlphaFoldDB" id="A0A679FZ44"/>
<keyword evidence="1" id="KW-0472">Membrane</keyword>
<name>A0A679FZ44_9BACL</name>
<geneLocation type="plasmid" evidence="2 3">
    <name>pGspE55-1</name>
</geneLocation>
<dbReference type="Proteomes" id="UP000501421">
    <property type="component" value="Plasmid pGspE55-1"/>
</dbReference>
<evidence type="ECO:0000313" key="3">
    <source>
        <dbReference type="Proteomes" id="UP000501421"/>
    </source>
</evidence>
<keyword evidence="2" id="KW-0614">Plasmid</keyword>
<proteinExistence type="predicted"/>
<dbReference type="EMBL" id="AP022558">
    <property type="protein sequence ID" value="BBW98976.1"/>
    <property type="molecule type" value="Genomic_DNA"/>
</dbReference>
<keyword evidence="3" id="KW-1185">Reference proteome</keyword>
<feature type="transmembrane region" description="Helical" evidence="1">
    <location>
        <begin position="57"/>
        <end position="79"/>
    </location>
</feature>
<feature type="transmembrane region" description="Helical" evidence="1">
    <location>
        <begin position="112"/>
        <end position="132"/>
    </location>
</feature>
<organism evidence="2 3">
    <name type="scientific">Geobacillus subterraneus</name>
    <dbReference type="NCBI Taxonomy" id="129338"/>
    <lineage>
        <taxon>Bacteria</taxon>
        <taxon>Bacillati</taxon>
        <taxon>Bacillota</taxon>
        <taxon>Bacilli</taxon>
        <taxon>Bacillales</taxon>
        <taxon>Anoxybacillaceae</taxon>
        <taxon>Geobacillus</taxon>
    </lineage>
</organism>
<gene>
    <name evidence="2" type="ORF">GsuE55_38090</name>
</gene>
<protein>
    <submittedName>
        <fullName evidence="2">Uncharacterized protein</fullName>
    </submittedName>
</protein>
<sequence length="133" mass="14843">MLEFHQQQEHERNILKRFGFWNLVVGWGFVGGALLSLLGVFLVGLASIPKGQGVWEWLILLLIQGLSIGMYVYLGWFAIRLGKDARRPEVNIDTTSLIQFIGRQADFFKTNILFSLGLLGIAFAAAVLSVFAT</sequence>
<keyword evidence="1" id="KW-1133">Transmembrane helix</keyword>
<accession>A0A679FZ44</accession>
<evidence type="ECO:0000313" key="2">
    <source>
        <dbReference type="EMBL" id="BBW98976.1"/>
    </source>
</evidence>
<reference evidence="3" key="1">
    <citation type="journal article" date="2020" name="Microbiol. Resour. Announc.">
        <title>Complete Genome Sequence of Geobacillus sp. Strain E55-1, Isolated from Mine Geyser in Japan.</title>
        <authorList>
            <person name="Miyazaki K."/>
            <person name="Hase E."/>
            <person name="Tokito N."/>
        </authorList>
    </citation>
    <scope>NUCLEOTIDE SEQUENCE [LARGE SCALE GENOMIC DNA]</scope>
    <source>
        <strain evidence="3">E55-1</strain>
        <plasmid evidence="3">pGspE55-1</plasmid>
    </source>
</reference>
<keyword evidence="1" id="KW-0812">Transmembrane</keyword>
<feature type="transmembrane region" description="Helical" evidence="1">
    <location>
        <begin position="20"/>
        <end position="45"/>
    </location>
</feature>